<proteinExistence type="predicted"/>
<reference evidence="1 2" key="1">
    <citation type="submission" date="2023-02" db="EMBL/GenBank/DDBJ databases">
        <title>LHISI_Scaffold_Assembly.</title>
        <authorList>
            <person name="Stuart O.P."/>
            <person name="Cleave R."/>
            <person name="Magrath M.J.L."/>
            <person name="Mikheyev A.S."/>
        </authorList>
    </citation>
    <scope>NUCLEOTIDE SEQUENCE [LARGE SCALE GENOMIC DNA]</scope>
    <source>
        <strain evidence="1">Daus_M_001</strain>
        <tissue evidence="1">Leg muscle</tissue>
    </source>
</reference>
<dbReference type="Proteomes" id="UP001159363">
    <property type="component" value="Chromosome X"/>
</dbReference>
<evidence type="ECO:0000313" key="2">
    <source>
        <dbReference type="Proteomes" id="UP001159363"/>
    </source>
</evidence>
<organism evidence="1 2">
    <name type="scientific">Dryococelus australis</name>
    <dbReference type="NCBI Taxonomy" id="614101"/>
    <lineage>
        <taxon>Eukaryota</taxon>
        <taxon>Metazoa</taxon>
        <taxon>Ecdysozoa</taxon>
        <taxon>Arthropoda</taxon>
        <taxon>Hexapoda</taxon>
        <taxon>Insecta</taxon>
        <taxon>Pterygota</taxon>
        <taxon>Neoptera</taxon>
        <taxon>Polyneoptera</taxon>
        <taxon>Phasmatodea</taxon>
        <taxon>Verophasmatodea</taxon>
        <taxon>Anareolatae</taxon>
        <taxon>Phasmatidae</taxon>
        <taxon>Eurycanthinae</taxon>
        <taxon>Dryococelus</taxon>
    </lineage>
</organism>
<keyword evidence="2" id="KW-1185">Reference proteome</keyword>
<name>A0ABQ9HQM7_9NEOP</name>
<evidence type="ECO:0000313" key="1">
    <source>
        <dbReference type="EMBL" id="KAJ8886679.1"/>
    </source>
</evidence>
<comment type="caution">
    <text evidence="1">The sequence shown here is derived from an EMBL/GenBank/DDBJ whole genome shotgun (WGS) entry which is preliminary data.</text>
</comment>
<sequence>MTDMTKKNELLIELRVHKFRAKAFYSILKGEPLGVIQFSFDCEKILVSPKVPDQIAYYSRQLYNYKFTIVE</sequence>
<dbReference type="EMBL" id="JARBHB010000004">
    <property type="protein sequence ID" value="KAJ8886679.1"/>
    <property type="molecule type" value="Genomic_DNA"/>
</dbReference>
<protein>
    <submittedName>
        <fullName evidence="1">Uncharacterized protein</fullName>
    </submittedName>
</protein>
<gene>
    <name evidence="1" type="ORF">PR048_012891</name>
</gene>
<accession>A0ABQ9HQM7</accession>